<dbReference type="Gene3D" id="3.40.50.720">
    <property type="entry name" value="NAD(P)-binding Rossmann-like Domain"/>
    <property type="match status" value="1"/>
</dbReference>
<dbReference type="InterPro" id="IPR036291">
    <property type="entry name" value="NAD(P)-bd_dom_sf"/>
</dbReference>
<dbReference type="Proteomes" id="UP000294155">
    <property type="component" value="Unassembled WGS sequence"/>
</dbReference>
<dbReference type="OrthoDB" id="9801785at2"/>
<evidence type="ECO:0000313" key="3">
    <source>
        <dbReference type="Proteomes" id="UP000294155"/>
    </source>
</evidence>
<keyword evidence="3" id="KW-1185">Reference proteome</keyword>
<dbReference type="AlphaFoldDB" id="A0A4Q5L6I0"/>
<protein>
    <submittedName>
        <fullName evidence="2">SDR family oxidoreductase</fullName>
    </submittedName>
</protein>
<gene>
    <name evidence="2" type="ORF">EWM57_19970</name>
</gene>
<dbReference type="InterPro" id="IPR001509">
    <property type="entry name" value="Epimerase_deHydtase"/>
</dbReference>
<evidence type="ECO:0000259" key="1">
    <source>
        <dbReference type="Pfam" id="PF01370"/>
    </source>
</evidence>
<dbReference type="EMBL" id="SEWE01000071">
    <property type="protein sequence ID" value="RYU75453.1"/>
    <property type="molecule type" value="Genomic_DNA"/>
</dbReference>
<organism evidence="2 3">
    <name type="scientific">Hymenobacter persicinus</name>
    <dbReference type="NCBI Taxonomy" id="2025506"/>
    <lineage>
        <taxon>Bacteria</taxon>
        <taxon>Pseudomonadati</taxon>
        <taxon>Bacteroidota</taxon>
        <taxon>Cytophagia</taxon>
        <taxon>Cytophagales</taxon>
        <taxon>Hymenobacteraceae</taxon>
        <taxon>Hymenobacter</taxon>
    </lineage>
</organism>
<dbReference type="PANTHER" id="PTHR43245:SF23">
    <property type="entry name" value="NAD(P)-BINDING DOMAIN-CONTAINING PROTEIN"/>
    <property type="match status" value="1"/>
</dbReference>
<name>A0A4Q5L6I0_9BACT</name>
<evidence type="ECO:0000313" key="2">
    <source>
        <dbReference type="EMBL" id="RYU75453.1"/>
    </source>
</evidence>
<feature type="domain" description="NAD-dependent epimerase/dehydratase" evidence="1">
    <location>
        <begin position="4"/>
        <end position="232"/>
    </location>
</feature>
<proteinExistence type="predicted"/>
<reference evidence="2 3" key="1">
    <citation type="submission" date="2019-02" db="EMBL/GenBank/DDBJ databases">
        <title>Bacterial novel species isolated from soil.</title>
        <authorList>
            <person name="Jung H.-Y."/>
        </authorList>
    </citation>
    <scope>NUCLEOTIDE SEQUENCE [LARGE SCALE GENOMIC DNA]</scope>
    <source>
        <strain evidence="2 3">1-3-3-3</strain>
    </source>
</reference>
<dbReference type="CDD" id="cd08946">
    <property type="entry name" value="SDR_e"/>
    <property type="match status" value="1"/>
</dbReference>
<dbReference type="SUPFAM" id="SSF51735">
    <property type="entry name" value="NAD(P)-binding Rossmann-fold domains"/>
    <property type="match status" value="1"/>
</dbReference>
<comment type="caution">
    <text evidence="2">The sequence shown here is derived from an EMBL/GenBank/DDBJ whole genome shotgun (WGS) entry which is preliminary data.</text>
</comment>
<dbReference type="RefSeq" id="WP_129923071.1">
    <property type="nucleotide sequence ID" value="NZ_SEWE01000071.1"/>
</dbReference>
<sequence length="369" mass="40174">MQRILITGNMGYVGPGVVRHLRREFPQAELIGYDMAFFAHCLTGAARLPEGRLDRQLFGDVRTLPAALLQGVDAVVHLAAISNDPMGQTYEDVTLQINHQAGILLAHRAKAAGVKSFVFASSCSIYGAGGEGAKTEQSALNPLTAYARSKVFSEEDLAPLADENFRVTCLRFATACGWSDRLRLDLVVNDFVAGAVATGRISILSDGTPWRPLIHVQDMARAIEWAIGRPASCGGAFLAINAGSEEWNYQVRDLAHAIAAAIPGTEVQLNPSAPPDKRSYRVDFSLFRQLAPDHQPRRTLTDTITELHEGLLGMNFRDPEFRSSQLMRLRVLTALRESGQLDADLRWCADQAAAPTPVRESAPAELALS</sequence>
<dbReference type="InterPro" id="IPR050177">
    <property type="entry name" value="Lipid_A_modif_metabolic_enz"/>
</dbReference>
<dbReference type="Pfam" id="PF01370">
    <property type="entry name" value="Epimerase"/>
    <property type="match status" value="1"/>
</dbReference>
<dbReference type="PANTHER" id="PTHR43245">
    <property type="entry name" value="BIFUNCTIONAL POLYMYXIN RESISTANCE PROTEIN ARNA"/>
    <property type="match status" value="1"/>
</dbReference>
<accession>A0A4Q5L6I0</accession>